<evidence type="ECO:0000256" key="1">
    <source>
        <dbReference type="ARBA" id="ARBA00023231"/>
    </source>
</evidence>
<dbReference type="GeneID" id="88623936"/>
<dbReference type="InterPro" id="IPR003731">
    <property type="entry name" value="Di-Nase_FeMo-co_biosynth"/>
</dbReference>
<evidence type="ECO:0000259" key="2">
    <source>
        <dbReference type="Pfam" id="PF02579"/>
    </source>
</evidence>
<sequence length="191" mass="19844">MIVIPMSRGRLAGHFTKAKELAFYDNEHNHCFTLDNPAAAGGNCAAKKAMLQLIKDKGGRIVLVDQIGERMLGKLLDGGISVCRPGKESRDIAALLVAASDIQLRLTSAAAGRPSLKHQAKGGCGGGCGCHGHNETGAACHGEDHGHEGEAKGGCGGGCGCKSRTEAKLKPLGDSLNQQGKLSYAGFRLLR</sequence>
<evidence type="ECO:0000313" key="4">
    <source>
        <dbReference type="Proteomes" id="UP001272773"/>
    </source>
</evidence>
<keyword evidence="4" id="KW-1185">Reference proteome</keyword>
<protein>
    <submittedName>
        <fullName evidence="3">NifB/NifX family molybdenum-iron cluster-binding protein</fullName>
    </submittedName>
</protein>
<dbReference type="Gene3D" id="3.30.420.130">
    <property type="entry name" value="Dinitrogenase iron-molybdenum cofactor biosynthesis domain"/>
    <property type="match status" value="1"/>
</dbReference>
<dbReference type="Proteomes" id="UP001272773">
    <property type="component" value="Unassembled WGS sequence"/>
</dbReference>
<feature type="domain" description="Dinitrogenase iron-molybdenum cofactor biosynthesis" evidence="2">
    <location>
        <begin position="9"/>
        <end position="92"/>
    </location>
</feature>
<name>A0ABU4QBE9_9GAMM</name>
<dbReference type="RefSeq" id="WP_162206422.1">
    <property type="nucleotide sequence ID" value="NZ_JAWXXR010000001.1"/>
</dbReference>
<proteinExistence type="predicted"/>
<keyword evidence="1" id="KW-0535">Nitrogen fixation</keyword>
<dbReference type="EMBL" id="JAWXXR010000001">
    <property type="protein sequence ID" value="MDX6016771.1"/>
    <property type="molecule type" value="Genomic_DNA"/>
</dbReference>
<comment type="caution">
    <text evidence="3">The sequence shown here is derived from an EMBL/GenBank/DDBJ whole genome shotgun (WGS) entry which is preliminary data.</text>
</comment>
<dbReference type="SUPFAM" id="SSF53146">
    <property type="entry name" value="Nitrogenase accessory factor-like"/>
    <property type="match status" value="1"/>
</dbReference>
<accession>A0ABU4QBE9</accession>
<organism evidence="3 4">
    <name type="scientific">Shewanella indica</name>
    <dbReference type="NCBI Taxonomy" id="768528"/>
    <lineage>
        <taxon>Bacteria</taxon>
        <taxon>Pseudomonadati</taxon>
        <taxon>Pseudomonadota</taxon>
        <taxon>Gammaproteobacteria</taxon>
        <taxon>Alteromonadales</taxon>
        <taxon>Shewanellaceae</taxon>
        <taxon>Shewanella</taxon>
    </lineage>
</organism>
<reference evidence="3 4" key="1">
    <citation type="submission" date="2023-11" db="EMBL/GenBank/DDBJ databases">
        <title>MicrobeMod: A computational toolkit for identifying prokaryotic methylation and restriction-modification with nanopore sequencing.</title>
        <authorList>
            <person name="Crits-Christoph A."/>
            <person name="Kang S.C."/>
            <person name="Lee H."/>
            <person name="Ostrov N."/>
        </authorList>
    </citation>
    <scope>NUCLEOTIDE SEQUENCE [LARGE SCALE GENOMIC DNA]</scope>
    <source>
        <strain evidence="3 4">ATCC BAA-2732</strain>
    </source>
</reference>
<gene>
    <name evidence="3" type="ORF">SIL79_10470</name>
</gene>
<dbReference type="Pfam" id="PF02579">
    <property type="entry name" value="Nitro_FeMo-Co"/>
    <property type="match status" value="1"/>
</dbReference>
<dbReference type="InterPro" id="IPR036105">
    <property type="entry name" value="DiNase_FeMo-co_biosyn_sf"/>
</dbReference>
<evidence type="ECO:0000313" key="3">
    <source>
        <dbReference type="EMBL" id="MDX6016771.1"/>
    </source>
</evidence>